<dbReference type="Proteomes" id="UP000251197">
    <property type="component" value="Unassembled WGS sequence"/>
</dbReference>
<feature type="region of interest" description="Disordered" evidence="1">
    <location>
        <begin position="1"/>
        <end position="29"/>
    </location>
</feature>
<proteinExistence type="predicted"/>
<gene>
    <name evidence="2" type="ORF">NCTC12120_05577</name>
</gene>
<evidence type="ECO:0000313" key="3">
    <source>
        <dbReference type="Proteomes" id="UP000251197"/>
    </source>
</evidence>
<dbReference type="AlphaFoldDB" id="A0A2X3J8M1"/>
<feature type="compositionally biased region" description="Polar residues" evidence="1">
    <location>
        <begin position="1"/>
        <end position="14"/>
    </location>
</feature>
<organism evidence="2 3">
    <name type="scientific">Cedecea neteri</name>
    <dbReference type="NCBI Taxonomy" id="158822"/>
    <lineage>
        <taxon>Bacteria</taxon>
        <taxon>Pseudomonadati</taxon>
        <taxon>Pseudomonadota</taxon>
        <taxon>Gammaproteobacteria</taxon>
        <taxon>Enterobacterales</taxon>
        <taxon>Enterobacteriaceae</taxon>
        <taxon>Cedecea</taxon>
    </lineage>
</organism>
<name>A0A2X3J8M1_9ENTR</name>
<evidence type="ECO:0000313" key="2">
    <source>
        <dbReference type="EMBL" id="SQC92383.1"/>
    </source>
</evidence>
<protein>
    <submittedName>
        <fullName evidence="2">Uncharacterized protein</fullName>
    </submittedName>
</protein>
<sequence length="29" mass="3102">MTQPVSQDLLSQLETPEDAAALSWGGKTK</sequence>
<accession>A0A2X3J8M1</accession>
<reference evidence="2 3" key="1">
    <citation type="submission" date="2018-06" db="EMBL/GenBank/DDBJ databases">
        <authorList>
            <consortium name="Pathogen Informatics"/>
            <person name="Doyle S."/>
        </authorList>
    </citation>
    <scope>NUCLEOTIDE SEQUENCE [LARGE SCALE GENOMIC DNA]</scope>
    <source>
        <strain evidence="2 3">NCTC12120</strain>
    </source>
</reference>
<evidence type="ECO:0000256" key="1">
    <source>
        <dbReference type="SAM" id="MobiDB-lite"/>
    </source>
</evidence>
<dbReference type="EMBL" id="UAVU01000009">
    <property type="protein sequence ID" value="SQC92383.1"/>
    <property type="molecule type" value="Genomic_DNA"/>
</dbReference>